<keyword evidence="12" id="KW-1185">Reference proteome</keyword>
<dbReference type="PANTHER" id="PTHR11455">
    <property type="entry name" value="CRYPTOCHROME"/>
    <property type="match status" value="1"/>
</dbReference>
<evidence type="ECO:0000256" key="5">
    <source>
        <dbReference type="ARBA" id="ARBA00022827"/>
    </source>
</evidence>
<dbReference type="SUPFAM" id="SSF52425">
    <property type="entry name" value="Cryptochrome/photolyase, N-terminal domain"/>
    <property type="match status" value="1"/>
</dbReference>
<dbReference type="GO" id="GO:0071949">
    <property type="term" value="F:FAD binding"/>
    <property type="evidence" value="ECO:0007669"/>
    <property type="project" value="TreeGrafter"/>
</dbReference>
<dbReference type="Pfam" id="PF03441">
    <property type="entry name" value="FAD_binding_7"/>
    <property type="match status" value="1"/>
</dbReference>
<comment type="similarity">
    <text evidence="9">Belongs to the DNA photolyase family.</text>
</comment>
<feature type="binding site" evidence="8">
    <location>
        <position position="267"/>
    </location>
    <ligand>
        <name>FAD</name>
        <dbReference type="ChEBI" id="CHEBI:57692"/>
    </ligand>
</feature>
<evidence type="ECO:0000313" key="12">
    <source>
        <dbReference type="Proteomes" id="UP000244173"/>
    </source>
</evidence>
<dbReference type="Gene3D" id="3.40.50.620">
    <property type="entry name" value="HUPs"/>
    <property type="match status" value="1"/>
</dbReference>
<dbReference type="EC" id="4.1.99.3" evidence="2"/>
<feature type="domain" description="Photolyase/cryptochrome alpha/beta" evidence="10">
    <location>
        <begin position="5"/>
        <end position="134"/>
    </location>
</feature>
<comment type="cofactor">
    <cofactor evidence="1">
        <name>(6R)-5,10-methylene-5,6,7,8-tetrahydrofolate</name>
        <dbReference type="ChEBI" id="CHEBI:15636"/>
    </cofactor>
</comment>
<keyword evidence="5 8" id="KW-0274">FAD</keyword>
<evidence type="ECO:0000256" key="6">
    <source>
        <dbReference type="ARBA" id="ARBA00022991"/>
    </source>
</evidence>
<dbReference type="EMBL" id="CP028519">
    <property type="protein sequence ID" value="AVY94351.1"/>
    <property type="molecule type" value="Genomic_DNA"/>
</dbReference>
<dbReference type="PROSITE" id="PS00691">
    <property type="entry name" value="DNA_PHOTOLYASES_1_2"/>
    <property type="match status" value="1"/>
</dbReference>
<evidence type="ECO:0000259" key="10">
    <source>
        <dbReference type="PROSITE" id="PS51645"/>
    </source>
</evidence>
<sequence length="466" mass="52736">MTRFDISICWFRRDLRLSDHAALYQALKHSRSVVCVFVFDRAILEPLPRADRRVDFIHRSLAELKQALREHGSDLLVRHADACEAIPELARTLGADAVFANRDDDPAAIARDDAVAAALAADGRTLLTSKDVTLFERDEVLTASGTPYSVYTPYRNAWRKKLDPFFLQAYPVERYLTALAPLPPQPFPSLPELGFAPADPGVPTGMSGAQALFAAFQPRIAHYRTLRDYPADNGVSALSVHLRFGTISIRQLAQFAWADGSDGAMCWLDELIWRDFYHQILWHHPRVGQGRSFKPEYEGLAFPGDPQHFDAWCEGRTGYPLVDAAMRQLNRTGWMHNRLRMVSASFLVKDLLIDWRHGEAYFAEKLLDFDLAANNGGWQWAASTGCDAQPYFRIFNPVTQSEKFDPRGDFIRRFVPELAALDHKAIHAPWQARQLPPGFRLSHDYPAPIVDHAVQRQRALALYGKD</sequence>
<feature type="binding site" evidence="8">
    <location>
        <begin position="270"/>
        <end position="277"/>
    </location>
    <ligand>
        <name>FAD</name>
        <dbReference type="ChEBI" id="CHEBI:57692"/>
    </ligand>
</feature>
<evidence type="ECO:0000256" key="8">
    <source>
        <dbReference type="PIRSR" id="PIRSR602081-1"/>
    </source>
</evidence>
<dbReference type="KEGG" id="maer:DAI18_10090"/>
<dbReference type="STRING" id="1122240.GCA_000620105_00056"/>
<evidence type="ECO:0000313" key="11">
    <source>
        <dbReference type="EMBL" id="AVY94351.1"/>
    </source>
</evidence>
<dbReference type="InterPro" id="IPR036155">
    <property type="entry name" value="Crypto/Photolyase_N_sf"/>
</dbReference>
<dbReference type="PRINTS" id="PR00147">
    <property type="entry name" value="DNAPHOTLYASE"/>
</dbReference>
<dbReference type="PROSITE" id="PS51645">
    <property type="entry name" value="PHR_CRY_ALPHA_BETA"/>
    <property type="match status" value="1"/>
</dbReference>
<dbReference type="Pfam" id="PF00875">
    <property type="entry name" value="DNA_photolyase"/>
    <property type="match status" value="1"/>
</dbReference>
<protein>
    <recommendedName>
        <fullName evidence="3">Deoxyribodipyrimidine photo-lyase</fullName>
        <ecNumber evidence="2">4.1.99.3</ecNumber>
    </recommendedName>
</protein>
<keyword evidence="11" id="KW-0456">Lyase</keyword>
<name>A0A2S0PAF8_9NEIS</name>
<dbReference type="InterPro" id="IPR014729">
    <property type="entry name" value="Rossmann-like_a/b/a_fold"/>
</dbReference>
<reference evidence="11 12" key="1">
    <citation type="submission" date="2018-04" db="EMBL/GenBank/DDBJ databases">
        <title>Denitrifier Microvirgula.</title>
        <authorList>
            <person name="Anderson E."/>
            <person name="Jang J."/>
            <person name="Ishii S."/>
        </authorList>
    </citation>
    <scope>NUCLEOTIDE SEQUENCE [LARGE SCALE GENOMIC DNA]</scope>
    <source>
        <strain evidence="11 12">BE2.4</strain>
    </source>
</reference>
<feature type="binding site" evidence="8">
    <location>
        <position position="223"/>
    </location>
    <ligand>
        <name>FAD</name>
        <dbReference type="ChEBI" id="CHEBI:57692"/>
    </ligand>
</feature>
<evidence type="ECO:0000256" key="7">
    <source>
        <dbReference type="ARBA" id="ARBA00033999"/>
    </source>
</evidence>
<dbReference type="OrthoDB" id="9772484at2"/>
<dbReference type="InterPro" id="IPR006050">
    <property type="entry name" value="DNA_photolyase_N"/>
</dbReference>
<comment type="catalytic activity">
    <reaction evidence="7">
        <text>cyclobutadipyrimidine (in DNA) = 2 pyrimidine residues (in DNA).</text>
        <dbReference type="EC" id="4.1.99.3"/>
    </reaction>
</comment>
<dbReference type="Proteomes" id="UP000244173">
    <property type="component" value="Chromosome"/>
</dbReference>
<dbReference type="PANTHER" id="PTHR11455:SF9">
    <property type="entry name" value="CRYPTOCHROME CIRCADIAN CLOCK 5 ISOFORM X1"/>
    <property type="match status" value="1"/>
</dbReference>
<organism evidence="11 12">
    <name type="scientific">Microvirgula aerodenitrificans</name>
    <dbReference type="NCBI Taxonomy" id="57480"/>
    <lineage>
        <taxon>Bacteria</taxon>
        <taxon>Pseudomonadati</taxon>
        <taxon>Pseudomonadota</taxon>
        <taxon>Betaproteobacteria</taxon>
        <taxon>Neisseriales</taxon>
        <taxon>Aquaspirillaceae</taxon>
        <taxon>Microvirgula</taxon>
    </lineage>
</organism>
<keyword evidence="4 8" id="KW-0285">Flavoprotein</keyword>
<evidence type="ECO:0000256" key="9">
    <source>
        <dbReference type="RuleBase" id="RU004182"/>
    </source>
</evidence>
<evidence type="ECO:0000256" key="3">
    <source>
        <dbReference type="ARBA" id="ARBA00014046"/>
    </source>
</evidence>
<dbReference type="Gene3D" id="1.25.40.80">
    <property type="match status" value="1"/>
</dbReference>
<gene>
    <name evidence="11" type="ORF">DAI18_10090</name>
</gene>
<dbReference type="PROSITE" id="PS00394">
    <property type="entry name" value="DNA_PHOTOLYASES_1_1"/>
    <property type="match status" value="1"/>
</dbReference>
<dbReference type="InterPro" id="IPR018394">
    <property type="entry name" value="DNA_photolyase_1_CS_C"/>
</dbReference>
<dbReference type="GO" id="GO:0000719">
    <property type="term" value="P:photoreactive repair"/>
    <property type="evidence" value="ECO:0007669"/>
    <property type="project" value="UniProtKB-ARBA"/>
</dbReference>
<dbReference type="InterPro" id="IPR036134">
    <property type="entry name" value="Crypto/Photolyase_FAD-like_sf"/>
</dbReference>
<accession>A0A2S0PAF8</accession>
<evidence type="ECO:0000256" key="1">
    <source>
        <dbReference type="ARBA" id="ARBA00001932"/>
    </source>
</evidence>
<dbReference type="InterPro" id="IPR002081">
    <property type="entry name" value="Cryptochrome/DNA_photolyase_1"/>
</dbReference>
<evidence type="ECO:0000256" key="2">
    <source>
        <dbReference type="ARBA" id="ARBA00013149"/>
    </source>
</evidence>
<dbReference type="GO" id="GO:0009416">
    <property type="term" value="P:response to light stimulus"/>
    <property type="evidence" value="ECO:0007669"/>
    <property type="project" value="TreeGrafter"/>
</dbReference>
<dbReference type="FunFam" id="1.10.579.10:FF:000003">
    <property type="entry name" value="Deoxyribodipyrimidine photo-lyase"/>
    <property type="match status" value="1"/>
</dbReference>
<dbReference type="GO" id="GO:0003904">
    <property type="term" value="F:deoxyribodipyrimidine photo-lyase activity"/>
    <property type="evidence" value="ECO:0007669"/>
    <property type="project" value="UniProtKB-EC"/>
</dbReference>
<dbReference type="AlphaFoldDB" id="A0A2S0PAF8"/>
<comment type="cofactor">
    <cofactor evidence="8">
        <name>FAD</name>
        <dbReference type="ChEBI" id="CHEBI:57692"/>
    </cofactor>
    <text evidence="8">Binds 1 FAD per subunit.</text>
</comment>
<evidence type="ECO:0000256" key="4">
    <source>
        <dbReference type="ARBA" id="ARBA00022630"/>
    </source>
</evidence>
<proteinExistence type="inferred from homology"/>
<dbReference type="InterPro" id="IPR005101">
    <property type="entry name" value="Cryptochr/Photolyase_FAD-bd"/>
</dbReference>
<dbReference type="SUPFAM" id="SSF48173">
    <property type="entry name" value="Cryptochrome/photolyase FAD-binding domain"/>
    <property type="match status" value="1"/>
</dbReference>
<keyword evidence="6 9" id="KW-0157">Chromophore</keyword>
<dbReference type="Gene3D" id="1.10.579.10">
    <property type="entry name" value="DNA Cyclobutane Dipyrimidine Photolyase, subunit A, domain 3"/>
    <property type="match status" value="1"/>
</dbReference>
<dbReference type="RefSeq" id="WP_107889362.1">
    <property type="nucleotide sequence ID" value="NZ_CP028519.1"/>
</dbReference>
<dbReference type="GO" id="GO:0003677">
    <property type="term" value="F:DNA binding"/>
    <property type="evidence" value="ECO:0007669"/>
    <property type="project" value="TreeGrafter"/>
</dbReference>
<feature type="binding site" evidence="8">
    <location>
        <begin position="368"/>
        <end position="370"/>
    </location>
    <ligand>
        <name>FAD</name>
        <dbReference type="ChEBI" id="CHEBI:57692"/>
    </ligand>
</feature>